<keyword evidence="1" id="KW-0472">Membrane</keyword>
<evidence type="ECO:0000313" key="3">
    <source>
        <dbReference type="Proteomes" id="UP001610432"/>
    </source>
</evidence>
<name>A0ABR4LYK6_9EURO</name>
<dbReference type="GeneID" id="98150033"/>
<keyword evidence="1" id="KW-1133">Transmembrane helix</keyword>
<dbReference type="Proteomes" id="UP001610432">
    <property type="component" value="Unassembled WGS sequence"/>
</dbReference>
<reference evidence="2 3" key="1">
    <citation type="submission" date="2024-07" db="EMBL/GenBank/DDBJ databases">
        <title>Section-level genome sequencing and comparative genomics of Aspergillus sections Usti and Cavernicolus.</title>
        <authorList>
            <consortium name="Lawrence Berkeley National Laboratory"/>
            <person name="Nybo J.L."/>
            <person name="Vesth T.C."/>
            <person name="Theobald S."/>
            <person name="Frisvad J.C."/>
            <person name="Larsen T.O."/>
            <person name="Kjaerboelling I."/>
            <person name="Rothschild-Mancinelli K."/>
            <person name="Lyhne E.K."/>
            <person name="Kogle M.E."/>
            <person name="Barry K."/>
            <person name="Clum A."/>
            <person name="Na H."/>
            <person name="Ledsgaard L."/>
            <person name="Lin J."/>
            <person name="Lipzen A."/>
            <person name="Kuo A."/>
            <person name="Riley R."/>
            <person name="Mondo S."/>
            <person name="Labutti K."/>
            <person name="Haridas S."/>
            <person name="Pangalinan J."/>
            <person name="Salamov A.A."/>
            <person name="Simmons B.A."/>
            <person name="Magnuson J.K."/>
            <person name="Chen J."/>
            <person name="Drula E."/>
            <person name="Henrissat B."/>
            <person name="Wiebenga A."/>
            <person name="Lubbers R.J."/>
            <person name="Gomes A.C."/>
            <person name="Macurrencykelacurrency M.R."/>
            <person name="Stajich J."/>
            <person name="Grigoriev I.V."/>
            <person name="Mortensen U.H."/>
            <person name="De Vries R.P."/>
            <person name="Baker S.E."/>
            <person name="Andersen M.R."/>
        </authorList>
    </citation>
    <scope>NUCLEOTIDE SEQUENCE [LARGE SCALE GENOMIC DNA]</scope>
    <source>
        <strain evidence="2 3">CBS 449.75</strain>
    </source>
</reference>
<dbReference type="RefSeq" id="XP_070887447.1">
    <property type="nucleotide sequence ID" value="XM_071034961.1"/>
</dbReference>
<feature type="transmembrane region" description="Helical" evidence="1">
    <location>
        <begin position="143"/>
        <end position="168"/>
    </location>
</feature>
<dbReference type="EMBL" id="JBFXLQ010000013">
    <property type="protein sequence ID" value="KAL2868468.1"/>
    <property type="molecule type" value="Genomic_DNA"/>
</dbReference>
<proteinExistence type="predicted"/>
<organism evidence="2 3">
    <name type="scientific">Aspergillus lucknowensis</name>
    <dbReference type="NCBI Taxonomy" id="176173"/>
    <lineage>
        <taxon>Eukaryota</taxon>
        <taxon>Fungi</taxon>
        <taxon>Dikarya</taxon>
        <taxon>Ascomycota</taxon>
        <taxon>Pezizomycotina</taxon>
        <taxon>Eurotiomycetes</taxon>
        <taxon>Eurotiomycetidae</taxon>
        <taxon>Eurotiales</taxon>
        <taxon>Aspergillaceae</taxon>
        <taxon>Aspergillus</taxon>
        <taxon>Aspergillus subgen. Nidulantes</taxon>
    </lineage>
</organism>
<sequence>MLPLVRQGLRGSRFRPRTVAGTQELGAFHGSLEQFVLQNPPALQPEDSTWGFFPPHPSASKFNFLGSYPASRATGSFPSPPAALQYLGYSSYSKPTSREREAVGWFLATGETGASGWLAWLQLKMHTCSRPATCPGLGNPSLLFRFVPSLTCTLDDLLSVLLFLLFWLSRRA</sequence>
<protein>
    <submittedName>
        <fullName evidence="2">Uncharacterized protein</fullName>
    </submittedName>
</protein>
<comment type="caution">
    <text evidence="2">The sequence shown here is derived from an EMBL/GenBank/DDBJ whole genome shotgun (WGS) entry which is preliminary data.</text>
</comment>
<evidence type="ECO:0000313" key="2">
    <source>
        <dbReference type="EMBL" id="KAL2868468.1"/>
    </source>
</evidence>
<accession>A0ABR4LYK6</accession>
<keyword evidence="3" id="KW-1185">Reference proteome</keyword>
<keyword evidence="1" id="KW-0812">Transmembrane</keyword>
<gene>
    <name evidence="2" type="ORF">BJX67DRAFT_41044</name>
</gene>
<evidence type="ECO:0000256" key="1">
    <source>
        <dbReference type="SAM" id="Phobius"/>
    </source>
</evidence>